<organism evidence="1 2">
    <name type="scientific">Rhododendron molle</name>
    <name type="common">Chinese azalea</name>
    <name type="synonym">Azalea mollis</name>
    <dbReference type="NCBI Taxonomy" id="49168"/>
    <lineage>
        <taxon>Eukaryota</taxon>
        <taxon>Viridiplantae</taxon>
        <taxon>Streptophyta</taxon>
        <taxon>Embryophyta</taxon>
        <taxon>Tracheophyta</taxon>
        <taxon>Spermatophyta</taxon>
        <taxon>Magnoliopsida</taxon>
        <taxon>eudicotyledons</taxon>
        <taxon>Gunneridae</taxon>
        <taxon>Pentapetalae</taxon>
        <taxon>asterids</taxon>
        <taxon>Ericales</taxon>
        <taxon>Ericaceae</taxon>
        <taxon>Ericoideae</taxon>
        <taxon>Rhodoreae</taxon>
        <taxon>Rhododendron</taxon>
    </lineage>
</organism>
<comment type="caution">
    <text evidence="1">The sequence shown here is derived from an EMBL/GenBank/DDBJ whole genome shotgun (WGS) entry which is preliminary data.</text>
</comment>
<evidence type="ECO:0000313" key="1">
    <source>
        <dbReference type="EMBL" id="KAI8524192.1"/>
    </source>
</evidence>
<evidence type="ECO:0000313" key="2">
    <source>
        <dbReference type="Proteomes" id="UP001062846"/>
    </source>
</evidence>
<reference evidence="1" key="1">
    <citation type="submission" date="2022-02" db="EMBL/GenBank/DDBJ databases">
        <title>Plant Genome Project.</title>
        <authorList>
            <person name="Zhang R.-G."/>
        </authorList>
    </citation>
    <scope>NUCLEOTIDE SEQUENCE</scope>
    <source>
        <strain evidence="1">AT1</strain>
    </source>
</reference>
<keyword evidence="2" id="KW-1185">Reference proteome</keyword>
<protein>
    <submittedName>
        <fullName evidence="1">Uncharacterized protein</fullName>
    </submittedName>
</protein>
<name>A0ACC0L768_RHOML</name>
<sequence length="264" mass="28434">MQFSWAPLLKDLSRLDTNGVQNAKSLTQKIKQQIENGEFGDATDSWSDLEDMISSSSSSVDFYNILLDSGMDPVSSTAAELSEGVAMKRYSRYLDSLRSSPGGGGGGRGAGSGGDIDSLMNGSIKKKLKIIPENVTWGGQSGLVFNSLAGDFMKPRISEVDELLAKGVNVTVYNGQLDLICATKGAEAWVDKLKWEGLKNFSSTDRIPIYHCGGDGVTKGFTKSYRNLHFYWILGAGHFVPVDQPCVALTMVGAITQSPRISST</sequence>
<accession>A0ACC0L768</accession>
<dbReference type="EMBL" id="CM046400">
    <property type="protein sequence ID" value="KAI8524192.1"/>
    <property type="molecule type" value="Genomic_DNA"/>
</dbReference>
<dbReference type="Proteomes" id="UP001062846">
    <property type="component" value="Chromosome 13"/>
</dbReference>
<proteinExistence type="predicted"/>
<gene>
    <name evidence="1" type="ORF">RHMOL_Rhmol13G0130900</name>
</gene>